<comment type="subcellular location">
    <subcellularLocation>
        <location evidence="1">Nucleus</location>
    </subcellularLocation>
</comment>
<dbReference type="InterPro" id="IPR036322">
    <property type="entry name" value="WD40_repeat_dom_sf"/>
</dbReference>
<feature type="repeat" description="WD" evidence="5">
    <location>
        <begin position="249"/>
        <end position="290"/>
    </location>
</feature>
<dbReference type="AlphaFoldDB" id="A0A137NRG1"/>
<dbReference type="SMART" id="SM00320">
    <property type="entry name" value="WD40"/>
    <property type="match status" value="6"/>
</dbReference>
<dbReference type="CDD" id="cd00200">
    <property type="entry name" value="WD40"/>
    <property type="match status" value="1"/>
</dbReference>
<dbReference type="SUPFAM" id="SSF50978">
    <property type="entry name" value="WD40 repeat-like"/>
    <property type="match status" value="1"/>
</dbReference>
<keyword evidence="8" id="KW-1185">Reference proteome</keyword>
<dbReference type="Gene3D" id="2.130.10.10">
    <property type="entry name" value="YVTN repeat-like/Quinoprotein amine dehydrogenase"/>
    <property type="match status" value="2"/>
</dbReference>
<protein>
    <submittedName>
        <fullName evidence="7">WD40 repeat-like protein</fullName>
    </submittedName>
</protein>
<dbReference type="InterPro" id="IPR039241">
    <property type="entry name" value="Rrp9-like"/>
</dbReference>
<evidence type="ECO:0000256" key="2">
    <source>
        <dbReference type="ARBA" id="ARBA00022574"/>
    </source>
</evidence>
<organism evidence="7 8">
    <name type="scientific">Conidiobolus coronatus (strain ATCC 28846 / CBS 209.66 / NRRL 28638)</name>
    <name type="common">Delacroixia coronata</name>
    <dbReference type="NCBI Taxonomy" id="796925"/>
    <lineage>
        <taxon>Eukaryota</taxon>
        <taxon>Fungi</taxon>
        <taxon>Fungi incertae sedis</taxon>
        <taxon>Zoopagomycota</taxon>
        <taxon>Entomophthoromycotina</taxon>
        <taxon>Entomophthoromycetes</taxon>
        <taxon>Entomophthorales</taxon>
        <taxon>Ancylistaceae</taxon>
        <taxon>Conidiobolus</taxon>
    </lineage>
</organism>
<dbReference type="OMA" id="MPEQARM"/>
<dbReference type="Proteomes" id="UP000070444">
    <property type="component" value="Unassembled WGS sequence"/>
</dbReference>
<proteinExistence type="predicted"/>
<dbReference type="InterPro" id="IPR001680">
    <property type="entry name" value="WD40_rpt"/>
</dbReference>
<dbReference type="Pfam" id="PF00400">
    <property type="entry name" value="WD40"/>
    <property type="match status" value="5"/>
</dbReference>
<sequence length="539" mass="59972">MVDPFFKSKKPANSRPRPAGNNNNKPRTNGNGSLQKRKRNNTLKKNLAIEQQLAKNVSSDEESGNEGGPLGDVSDDEDEVEETAEEKRLRLAKLYLEGLKVPTAEDALEIDAKEIDNEIIASRLHRDVLETEGVLNSLVASEFPSDVSKLESRFKKCHQSPLTCVLADPSNTHIYTASLDNSITQWDFQTLQKLKVIPGARRKVKKFEGHTDNVMCLAISSNGQFLASGGKDKNIIIWKLPSLEYVGELRQHKDTVTALCFRKNSLDLYSASLDRMIKVWNVESMGYVETLYGHQDGILGLSSLAKEQCVSVGGRDRSLRCWQIINSGQLILRGGVQSKYILPKDYDLSNTLEQVVDNLGHLGEAENDKGKILKYMEGSLDCCGHIDEDHFVSGGDSGTLSVWSITRKKPVYSLNLAHGINPENLQPYPILSIAVCPYTDVVITGSYSGAVKFWKINTQGKFNVEELISYEAEGYINGISICMTNESPKADLEGKTPEFTALLAVGRHFSHGRWNFEKFGRNGFQKIVVPLENKPKTFE</sequence>
<evidence type="ECO:0000256" key="1">
    <source>
        <dbReference type="ARBA" id="ARBA00004123"/>
    </source>
</evidence>
<dbReference type="PROSITE" id="PS50294">
    <property type="entry name" value="WD_REPEATS_REGION"/>
    <property type="match status" value="2"/>
</dbReference>
<keyword evidence="2 5" id="KW-0853">WD repeat</keyword>
<feature type="compositionally biased region" description="Acidic residues" evidence="6">
    <location>
        <begin position="73"/>
        <end position="84"/>
    </location>
</feature>
<evidence type="ECO:0000256" key="5">
    <source>
        <dbReference type="PROSITE-ProRule" id="PRU00221"/>
    </source>
</evidence>
<dbReference type="GO" id="GO:0034511">
    <property type="term" value="F:U3 snoRNA binding"/>
    <property type="evidence" value="ECO:0007669"/>
    <property type="project" value="InterPro"/>
</dbReference>
<dbReference type="EMBL" id="KQ964914">
    <property type="protein sequence ID" value="KXN65312.1"/>
    <property type="molecule type" value="Genomic_DNA"/>
</dbReference>
<dbReference type="PROSITE" id="PS00678">
    <property type="entry name" value="WD_REPEATS_1"/>
    <property type="match status" value="1"/>
</dbReference>
<dbReference type="STRING" id="796925.A0A137NRG1"/>
<feature type="compositionally biased region" description="Low complexity" evidence="6">
    <location>
        <begin position="20"/>
        <end position="32"/>
    </location>
</feature>
<dbReference type="PANTHER" id="PTHR19865:SF0">
    <property type="entry name" value="U3 SMALL NUCLEOLAR RNA-INTERACTING PROTEIN 2"/>
    <property type="match status" value="1"/>
</dbReference>
<keyword evidence="4" id="KW-0539">Nucleus</keyword>
<feature type="repeat" description="WD" evidence="5">
    <location>
        <begin position="155"/>
        <end position="196"/>
    </location>
</feature>
<feature type="repeat" description="WD" evidence="5">
    <location>
        <begin position="207"/>
        <end position="248"/>
    </location>
</feature>
<keyword evidence="3" id="KW-0677">Repeat</keyword>
<dbReference type="PANTHER" id="PTHR19865">
    <property type="entry name" value="U3 SMALL NUCLEOLAR RNA INTERACTING PROTEIN 2"/>
    <property type="match status" value="1"/>
</dbReference>
<dbReference type="InterPro" id="IPR015943">
    <property type="entry name" value="WD40/YVTN_repeat-like_dom_sf"/>
</dbReference>
<evidence type="ECO:0000256" key="6">
    <source>
        <dbReference type="SAM" id="MobiDB-lite"/>
    </source>
</evidence>
<dbReference type="GO" id="GO:0032040">
    <property type="term" value="C:small-subunit processome"/>
    <property type="evidence" value="ECO:0007669"/>
    <property type="project" value="TreeGrafter"/>
</dbReference>
<evidence type="ECO:0000256" key="3">
    <source>
        <dbReference type="ARBA" id="ARBA00022737"/>
    </source>
</evidence>
<evidence type="ECO:0000256" key="4">
    <source>
        <dbReference type="ARBA" id="ARBA00023242"/>
    </source>
</evidence>
<evidence type="ECO:0000313" key="8">
    <source>
        <dbReference type="Proteomes" id="UP000070444"/>
    </source>
</evidence>
<reference evidence="7 8" key="1">
    <citation type="journal article" date="2015" name="Genome Biol. Evol.">
        <title>Phylogenomic analyses indicate that early fungi evolved digesting cell walls of algal ancestors of land plants.</title>
        <authorList>
            <person name="Chang Y."/>
            <person name="Wang S."/>
            <person name="Sekimoto S."/>
            <person name="Aerts A.L."/>
            <person name="Choi C."/>
            <person name="Clum A."/>
            <person name="LaButti K.M."/>
            <person name="Lindquist E.A."/>
            <person name="Yee Ngan C."/>
            <person name="Ohm R.A."/>
            <person name="Salamov A.A."/>
            <person name="Grigoriev I.V."/>
            <person name="Spatafora J.W."/>
            <person name="Berbee M.L."/>
        </authorList>
    </citation>
    <scope>NUCLEOTIDE SEQUENCE [LARGE SCALE GENOMIC DNA]</scope>
    <source>
        <strain evidence="7 8">NRRL 28638</strain>
    </source>
</reference>
<evidence type="ECO:0000313" key="7">
    <source>
        <dbReference type="EMBL" id="KXN65312.1"/>
    </source>
</evidence>
<gene>
    <name evidence="7" type="ORF">CONCODRAFT_13141</name>
</gene>
<dbReference type="PROSITE" id="PS50082">
    <property type="entry name" value="WD_REPEATS_2"/>
    <property type="match status" value="3"/>
</dbReference>
<dbReference type="OrthoDB" id="189968at2759"/>
<feature type="region of interest" description="Disordered" evidence="6">
    <location>
        <begin position="1"/>
        <end position="85"/>
    </location>
</feature>
<accession>A0A137NRG1</accession>
<name>A0A137NRG1_CONC2</name>
<dbReference type="InterPro" id="IPR019775">
    <property type="entry name" value="WD40_repeat_CS"/>
</dbReference>